<evidence type="ECO:0000259" key="4">
    <source>
        <dbReference type="PROSITE" id="PS50102"/>
    </source>
</evidence>
<dbReference type="STRING" id="181874.A0A409YU36"/>
<dbReference type="Pfam" id="PF00076">
    <property type="entry name" value="RRM_1"/>
    <property type="match status" value="2"/>
</dbReference>
<feature type="compositionally biased region" description="Polar residues" evidence="3">
    <location>
        <begin position="710"/>
        <end position="735"/>
    </location>
</feature>
<dbReference type="SUPFAM" id="SSF54928">
    <property type="entry name" value="RNA-binding domain, RBD"/>
    <property type="match status" value="2"/>
</dbReference>
<feature type="domain" description="RRM" evidence="4">
    <location>
        <begin position="206"/>
        <end position="283"/>
    </location>
</feature>
<dbReference type="SMART" id="SM00360">
    <property type="entry name" value="RRM"/>
    <property type="match status" value="2"/>
</dbReference>
<evidence type="ECO:0000256" key="1">
    <source>
        <dbReference type="ARBA" id="ARBA00022884"/>
    </source>
</evidence>
<feature type="compositionally biased region" description="Low complexity" evidence="3">
    <location>
        <begin position="1101"/>
        <end position="1114"/>
    </location>
</feature>
<feature type="region of interest" description="Disordered" evidence="3">
    <location>
        <begin position="1"/>
        <end position="20"/>
    </location>
</feature>
<dbReference type="EMBL" id="NHTK01000628">
    <property type="protein sequence ID" value="PPR06524.1"/>
    <property type="molecule type" value="Genomic_DNA"/>
</dbReference>
<dbReference type="OrthoDB" id="1049195at2759"/>
<feature type="compositionally biased region" description="Low complexity" evidence="3">
    <location>
        <begin position="490"/>
        <end position="557"/>
    </location>
</feature>
<feature type="domain" description="RRM" evidence="4">
    <location>
        <begin position="54"/>
        <end position="131"/>
    </location>
</feature>
<keyword evidence="6" id="KW-1185">Reference proteome</keyword>
<dbReference type="GO" id="GO:1990904">
    <property type="term" value="C:ribonucleoprotein complex"/>
    <property type="evidence" value="ECO:0007669"/>
    <property type="project" value="TreeGrafter"/>
</dbReference>
<comment type="caution">
    <text evidence="5">The sequence shown here is derived from an EMBL/GenBank/DDBJ whole genome shotgun (WGS) entry which is preliminary data.</text>
</comment>
<organism evidence="5 6">
    <name type="scientific">Panaeolus cyanescens</name>
    <dbReference type="NCBI Taxonomy" id="181874"/>
    <lineage>
        <taxon>Eukaryota</taxon>
        <taxon>Fungi</taxon>
        <taxon>Dikarya</taxon>
        <taxon>Basidiomycota</taxon>
        <taxon>Agaricomycotina</taxon>
        <taxon>Agaricomycetes</taxon>
        <taxon>Agaricomycetidae</taxon>
        <taxon>Agaricales</taxon>
        <taxon>Agaricineae</taxon>
        <taxon>Galeropsidaceae</taxon>
        <taxon>Panaeolus</taxon>
    </lineage>
</organism>
<protein>
    <recommendedName>
        <fullName evidence="4">RRM domain-containing protein</fullName>
    </recommendedName>
</protein>
<feature type="region of interest" description="Disordered" evidence="3">
    <location>
        <begin position="668"/>
        <end position="758"/>
    </location>
</feature>
<keyword evidence="1 2" id="KW-0694">RNA-binding</keyword>
<gene>
    <name evidence="5" type="ORF">CVT24_001443</name>
</gene>
<dbReference type="PANTHER" id="PTHR23003:SF64">
    <property type="entry name" value="RRM DOMAIN-CONTAINING PROTEIN"/>
    <property type="match status" value="1"/>
</dbReference>
<feature type="compositionally biased region" description="Basic and acidic residues" evidence="3">
    <location>
        <begin position="964"/>
        <end position="986"/>
    </location>
</feature>
<dbReference type="InterPro" id="IPR000504">
    <property type="entry name" value="RRM_dom"/>
</dbReference>
<feature type="region of interest" description="Disordered" evidence="3">
    <location>
        <begin position="1011"/>
        <end position="1142"/>
    </location>
</feature>
<dbReference type="GO" id="GO:0003729">
    <property type="term" value="F:mRNA binding"/>
    <property type="evidence" value="ECO:0007669"/>
    <property type="project" value="TreeGrafter"/>
</dbReference>
<dbReference type="GO" id="GO:0005634">
    <property type="term" value="C:nucleus"/>
    <property type="evidence" value="ECO:0007669"/>
    <property type="project" value="TreeGrafter"/>
</dbReference>
<dbReference type="InterPro" id="IPR035979">
    <property type="entry name" value="RBD_domain_sf"/>
</dbReference>
<feature type="compositionally biased region" description="Low complexity" evidence="3">
    <location>
        <begin position="463"/>
        <end position="476"/>
    </location>
</feature>
<feature type="region of interest" description="Disordered" evidence="3">
    <location>
        <begin position="871"/>
        <end position="896"/>
    </location>
</feature>
<dbReference type="AlphaFoldDB" id="A0A409YU36"/>
<evidence type="ECO:0000313" key="5">
    <source>
        <dbReference type="EMBL" id="PPR06524.1"/>
    </source>
</evidence>
<dbReference type="FunFam" id="3.30.70.330:FF:000145">
    <property type="entry name" value="Putative RNP domain-containing protein"/>
    <property type="match status" value="2"/>
</dbReference>
<feature type="region of interest" description="Disordered" evidence="3">
    <location>
        <begin position="463"/>
        <end position="619"/>
    </location>
</feature>
<evidence type="ECO:0000256" key="3">
    <source>
        <dbReference type="SAM" id="MobiDB-lite"/>
    </source>
</evidence>
<dbReference type="PROSITE" id="PS50102">
    <property type="entry name" value="RRM"/>
    <property type="match status" value="2"/>
</dbReference>
<evidence type="ECO:0000256" key="2">
    <source>
        <dbReference type="PROSITE-ProRule" id="PRU00176"/>
    </source>
</evidence>
<dbReference type="Proteomes" id="UP000284842">
    <property type="component" value="Unassembled WGS sequence"/>
</dbReference>
<dbReference type="InterPro" id="IPR050374">
    <property type="entry name" value="RRT5_SRSF_SR"/>
</dbReference>
<feature type="compositionally biased region" description="Polar residues" evidence="3">
    <location>
        <begin position="1045"/>
        <end position="1060"/>
    </location>
</feature>
<name>A0A409YU36_9AGAR</name>
<dbReference type="InterPro" id="IPR012677">
    <property type="entry name" value="Nucleotide-bd_a/b_plait_sf"/>
</dbReference>
<dbReference type="Gene3D" id="3.30.70.330">
    <property type="match status" value="2"/>
</dbReference>
<feature type="region of interest" description="Disordered" evidence="3">
    <location>
        <begin position="397"/>
        <end position="450"/>
    </location>
</feature>
<dbReference type="PANTHER" id="PTHR23003">
    <property type="entry name" value="RNA RECOGNITION MOTIF RRM DOMAIN CONTAINING PROTEIN"/>
    <property type="match status" value="1"/>
</dbReference>
<feature type="compositionally biased region" description="Low complexity" evidence="3">
    <location>
        <begin position="426"/>
        <end position="445"/>
    </location>
</feature>
<feature type="compositionally biased region" description="Polar residues" evidence="3">
    <location>
        <begin position="585"/>
        <end position="602"/>
    </location>
</feature>
<feature type="region of interest" description="Disordered" evidence="3">
    <location>
        <begin position="33"/>
        <end position="53"/>
    </location>
</feature>
<reference evidence="5 6" key="1">
    <citation type="journal article" date="2018" name="Evol. Lett.">
        <title>Horizontal gene cluster transfer increased hallucinogenic mushroom diversity.</title>
        <authorList>
            <person name="Reynolds H.T."/>
            <person name="Vijayakumar V."/>
            <person name="Gluck-Thaler E."/>
            <person name="Korotkin H.B."/>
            <person name="Matheny P.B."/>
            <person name="Slot J.C."/>
        </authorList>
    </citation>
    <scope>NUCLEOTIDE SEQUENCE [LARGE SCALE GENOMIC DNA]</scope>
    <source>
        <strain evidence="5 6">2629</strain>
    </source>
</reference>
<dbReference type="GO" id="GO:0005737">
    <property type="term" value="C:cytoplasm"/>
    <property type="evidence" value="ECO:0007669"/>
    <property type="project" value="TreeGrafter"/>
</dbReference>
<feature type="compositionally biased region" description="Polar residues" evidence="3">
    <location>
        <begin position="689"/>
        <end position="698"/>
    </location>
</feature>
<feature type="compositionally biased region" description="Polar residues" evidence="3">
    <location>
        <begin position="1"/>
        <end position="14"/>
    </location>
</feature>
<proteinExistence type="predicted"/>
<sequence length="1142" mass="121648">MFNSFLNGKQIQQSKDTELPVKPTDDAIEAIIHHATSSRPSPDPRSLPPKDTRTQLFVGNLPYRVRWQDLKDLFRKAGTVLRADVSLGPDNRSRGYGTVLLATAEDAGRAVDMFNGYSWQTRILEVRLDRLMPEYDPVYLATMASVGLSANPPAPQPASILGTTDLSNSQLSHMNIHSPAVSNTSAALHQDDSLSSSYLPDGSSSRSLFVGNLPFHCQWQDLKDLFRQAGTILRADVALGADGRSRGFGTVSFATEHDADRAMRMFNGYEYGGRQLKVHHDKFLQTGMLNHPSLALPSSLPGSTTLLPSLKPPSAMSSQSQMHVPLPAGYRYDFLPPSGSTSPYDMQHLRLHSAQHNPAFPAPSRSTVPQQSALQPLLAQQLQQSRSPKLSHFQIQSPLHTRDQSSHSLLQPQPQPHHQHFSRIFGTGSSAPASSTTSSHKPSPSLRKDADIDNLAQVLGATRLLSSPSSKQPSRSMLNQTYSESRLESARQSTSSSALSASTSVSGISPAISNAPSTSTASSSTSISSTPSTAPKAMSESAPSSGSSPAISSTSVPIRSTERPQMQERKSAHQAHGPQHAPNYPRQQFPYQQHQNPSQSYQHAAARQNHHPGPISLPPVPHVAFPGSPHTPLGHGMSLSPLYHPSMGSPYHLHPSSYHPAYQQHYQHTPLGLPTTPSMPPFTFLAPNTAVNGPNSGLGSDAKAREDSSRPGSHSTSDSVDPQQSKNAQASSANPTGAEGVSGQVSSGVPIHTNPPHMHHHYAHAHAAAAAAHAHAQHMSQPSPLHMRLNLANVPGSFSPGVAMSPGTFFGRPGEMAAVANPFINPAVGAPVHHVPMSAVGMNMNMMGVPLMAMGRVNMNMNMNVNMSVSSEGPDTAVAQGQGQGQDGQAGDMMAGTVNVPMGVPHGAYFYAMASPKRTGTGTEPQGYFDPMYFPLSLQQQPQQQQQNEDRKEESSQASGSEDAAARQPEEGHEKDTGESDAHEPPTQDSESGNPWYARYRDNDAAGIVVSSSTGSTISRTHSVGAASRTRAPSSSLDDALGVGSISSTSKTGEWRSSLSPELPKMQTPLMKRSGSESAHTNAMGKPRLPIHARRGISKEGGSISTGAASGSVAFQLSHLQPQTMQQSSSALTSSTPPPVPS</sequence>
<evidence type="ECO:0000313" key="6">
    <source>
        <dbReference type="Proteomes" id="UP000284842"/>
    </source>
</evidence>
<dbReference type="InParanoid" id="A0A409YU36"/>
<feature type="compositionally biased region" description="Low complexity" evidence="3">
    <location>
        <begin position="1123"/>
        <end position="1135"/>
    </location>
</feature>
<accession>A0A409YU36</accession>
<feature type="region of interest" description="Disordered" evidence="3">
    <location>
        <begin position="939"/>
        <end position="998"/>
    </location>
</feature>
<feature type="compositionally biased region" description="Basic and acidic residues" evidence="3">
    <location>
        <begin position="560"/>
        <end position="571"/>
    </location>
</feature>